<reference evidence="2" key="1">
    <citation type="submission" date="2020-02" db="EMBL/GenBank/DDBJ databases">
        <authorList>
            <person name="Choudhury S."/>
            <person name="Lavelle A."/>
            <person name="Fanning L.J."/>
        </authorList>
    </citation>
    <scope>NUCLEOTIDE SEQUENCE</scope>
</reference>
<proteinExistence type="predicted"/>
<evidence type="ECO:0000256" key="1">
    <source>
        <dbReference type="SAM" id="Phobius"/>
    </source>
</evidence>
<protein>
    <submittedName>
        <fullName evidence="2">Uncharacterized protein</fullName>
    </submittedName>
</protein>
<dbReference type="EMBL" id="MT121959">
    <property type="protein sequence ID" value="QIW89988.1"/>
    <property type="molecule type" value="Genomic_DNA"/>
</dbReference>
<evidence type="ECO:0000313" key="2">
    <source>
        <dbReference type="EMBL" id="QIW89988.1"/>
    </source>
</evidence>
<organism evidence="2">
    <name type="scientific">CRESS virus SC_1_H1_2017</name>
    <dbReference type="NCBI Taxonomy" id="2723249"/>
    <lineage>
        <taxon>Viruses</taxon>
        <taxon>Monodnaviria</taxon>
        <taxon>Shotokuvirae</taxon>
        <taxon>Cressdnaviricota</taxon>
    </lineage>
</organism>
<keyword evidence="1" id="KW-1133">Transmembrane helix</keyword>
<keyword evidence="1" id="KW-0472">Membrane</keyword>
<feature type="transmembrane region" description="Helical" evidence="1">
    <location>
        <begin position="103"/>
        <end position="126"/>
    </location>
</feature>
<keyword evidence="1" id="KW-0812">Transmembrane</keyword>
<sequence length="149" mass="17328">MKKCSFRNLKLLRSQQTLILLFCPAIRNLPHVKITPICRDLTEQANNKLVRVQRDHICFIDLRPPVKQITIAVAVKRNLYTCQIIVQLAFQSLIVNLDTSGTVRLSQVLCIIFFAHVKLCILPFILKQLHIRARHRHITSQIPPLYMHM</sequence>
<feature type="transmembrane region" description="Helical" evidence="1">
    <location>
        <begin position="79"/>
        <end position="97"/>
    </location>
</feature>
<name>A0A6H0X6P9_9VIRU</name>
<accession>A0A6H0X6P9</accession>